<dbReference type="STRING" id="1642818.AWE51_09595"/>
<evidence type="ECO:0000313" key="1">
    <source>
        <dbReference type="EMBL" id="KZS39888.1"/>
    </source>
</evidence>
<dbReference type="InterPro" id="IPR012675">
    <property type="entry name" value="Beta-grasp_dom_sf"/>
</dbReference>
<dbReference type="PANTHER" id="PTHR34472">
    <property type="entry name" value="SULFUR CARRIER PROTEIN THIS"/>
    <property type="match status" value="1"/>
</dbReference>
<proteinExistence type="predicted"/>
<dbReference type="EMBL" id="LQRT01000024">
    <property type="protein sequence ID" value="KZS39888.1"/>
    <property type="molecule type" value="Genomic_DNA"/>
</dbReference>
<evidence type="ECO:0000313" key="2">
    <source>
        <dbReference type="Proteomes" id="UP000076715"/>
    </source>
</evidence>
<organism evidence="1 2">
    <name type="scientific">Aquimarina aggregata</name>
    <dbReference type="NCBI Taxonomy" id="1642818"/>
    <lineage>
        <taxon>Bacteria</taxon>
        <taxon>Pseudomonadati</taxon>
        <taxon>Bacteroidota</taxon>
        <taxon>Flavobacteriia</taxon>
        <taxon>Flavobacteriales</taxon>
        <taxon>Flavobacteriaceae</taxon>
        <taxon>Aquimarina</taxon>
    </lineage>
</organism>
<dbReference type="InterPro" id="IPR010035">
    <property type="entry name" value="Thi_S"/>
</dbReference>
<dbReference type="InterPro" id="IPR016155">
    <property type="entry name" value="Mopterin_synth/thiamin_S_b"/>
</dbReference>
<dbReference type="Gene3D" id="3.10.20.30">
    <property type="match status" value="1"/>
</dbReference>
<name>A0A162ZLK4_9FLAO</name>
<protein>
    <submittedName>
        <fullName evidence="1">Thiamine biosynthesis protein</fullName>
    </submittedName>
</protein>
<dbReference type="Pfam" id="PF02597">
    <property type="entry name" value="ThiS"/>
    <property type="match status" value="1"/>
</dbReference>
<keyword evidence="2" id="KW-1185">Reference proteome</keyword>
<sequence length="66" mass="7106">MTISVNNKSQSVSENTSIVTLLAQLNVASNGIAVAINNEVISKENWNKIQLQKEDHVTIIQATQGG</sequence>
<dbReference type="CDD" id="cd00565">
    <property type="entry name" value="Ubl_ThiS"/>
    <property type="match status" value="1"/>
</dbReference>
<dbReference type="PANTHER" id="PTHR34472:SF1">
    <property type="entry name" value="SULFUR CARRIER PROTEIN THIS"/>
    <property type="match status" value="1"/>
</dbReference>
<dbReference type="OrthoDB" id="1525151at2"/>
<dbReference type="SUPFAM" id="SSF54285">
    <property type="entry name" value="MoaD/ThiS"/>
    <property type="match status" value="1"/>
</dbReference>
<gene>
    <name evidence="1" type="ORF">AWE51_09595</name>
</gene>
<dbReference type="AlphaFoldDB" id="A0A162ZLK4"/>
<dbReference type="NCBIfam" id="TIGR01683">
    <property type="entry name" value="thiS"/>
    <property type="match status" value="1"/>
</dbReference>
<reference evidence="1 2" key="1">
    <citation type="submission" date="2016-01" db="EMBL/GenBank/DDBJ databases">
        <title>The draft genome sequence of Aquimarina sp. RZW4-3-2.</title>
        <authorList>
            <person name="Wang Y."/>
        </authorList>
    </citation>
    <scope>NUCLEOTIDE SEQUENCE [LARGE SCALE GENOMIC DNA]</scope>
    <source>
        <strain evidence="1 2">RZW4-3-2</strain>
    </source>
</reference>
<comment type="caution">
    <text evidence="1">The sequence shown here is derived from an EMBL/GenBank/DDBJ whole genome shotgun (WGS) entry which is preliminary data.</text>
</comment>
<dbReference type="RefSeq" id="WP_066315858.1">
    <property type="nucleotide sequence ID" value="NZ_CANLSS010000027.1"/>
</dbReference>
<accession>A0A162ZLK4</accession>
<dbReference type="InterPro" id="IPR003749">
    <property type="entry name" value="ThiS/MoaD-like"/>
</dbReference>
<dbReference type="Proteomes" id="UP000076715">
    <property type="component" value="Unassembled WGS sequence"/>
</dbReference>